<dbReference type="Proteomes" id="UP000391834">
    <property type="component" value="Unassembled WGS sequence"/>
</dbReference>
<protein>
    <recommendedName>
        <fullName evidence="3">N-acetyltransferase domain-containing protein</fullName>
    </recommendedName>
</protein>
<dbReference type="AlphaFoldDB" id="A0A5M4AYY4"/>
<proteinExistence type="predicted"/>
<gene>
    <name evidence="1" type="ORF">PbJCM13498_14800</name>
</gene>
<dbReference type="Gene3D" id="3.40.630.30">
    <property type="match status" value="1"/>
</dbReference>
<comment type="caution">
    <text evidence="1">The sequence shown here is derived from an EMBL/GenBank/DDBJ whole genome shotgun (WGS) entry which is preliminary data.</text>
</comment>
<name>A0A5M4AYY4_9BACT</name>
<dbReference type="EMBL" id="BLAX01000001">
    <property type="protein sequence ID" value="GET32617.1"/>
    <property type="molecule type" value="Genomic_DNA"/>
</dbReference>
<dbReference type="InterPro" id="IPR016181">
    <property type="entry name" value="Acyl_CoA_acyltransferase"/>
</dbReference>
<evidence type="ECO:0008006" key="3">
    <source>
        <dbReference type="Google" id="ProtNLM"/>
    </source>
</evidence>
<evidence type="ECO:0000313" key="2">
    <source>
        <dbReference type="Proteomes" id="UP000391834"/>
    </source>
</evidence>
<dbReference type="CDD" id="cd04301">
    <property type="entry name" value="NAT_SF"/>
    <property type="match status" value="1"/>
</dbReference>
<dbReference type="PANTHER" id="PTHR41368:SF1">
    <property type="entry name" value="PROTEIN YGHO"/>
    <property type="match status" value="1"/>
</dbReference>
<dbReference type="PANTHER" id="PTHR41368">
    <property type="entry name" value="PROTEIN YGHO"/>
    <property type="match status" value="1"/>
</dbReference>
<dbReference type="InterPro" id="IPR039968">
    <property type="entry name" value="BcerS-like"/>
</dbReference>
<dbReference type="SUPFAM" id="SSF55729">
    <property type="entry name" value="Acyl-CoA N-acyltransferases (Nat)"/>
    <property type="match status" value="1"/>
</dbReference>
<keyword evidence="2" id="KW-1185">Reference proteome</keyword>
<reference evidence="1 2" key="1">
    <citation type="submission" date="2019-10" db="EMBL/GenBank/DDBJ databases">
        <title>Prolixibacter strains distinguished by the presence of nitrate reductase genes were adept at nitrate-dependent anaerobic corrosion of metallic iron and carbon steel.</title>
        <authorList>
            <person name="Iino T."/>
            <person name="Shono N."/>
            <person name="Ito K."/>
            <person name="Nakamura R."/>
            <person name="Sueoka K."/>
            <person name="Harayama S."/>
            <person name="Ohkuma M."/>
        </authorList>
    </citation>
    <scope>NUCLEOTIDE SEQUENCE [LARGE SCALE GENOMIC DNA]</scope>
    <source>
        <strain evidence="1 2">JCM 13498</strain>
    </source>
</reference>
<organism evidence="1 2">
    <name type="scientific">Prolixibacter bellariivorans</name>
    <dbReference type="NCBI Taxonomy" id="314319"/>
    <lineage>
        <taxon>Bacteria</taxon>
        <taxon>Pseudomonadati</taxon>
        <taxon>Bacteroidota</taxon>
        <taxon>Bacteroidia</taxon>
        <taxon>Marinilabiliales</taxon>
        <taxon>Prolixibacteraceae</taxon>
        <taxon>Prolixibacter</taxon>
    </lineage>
</organism>
<evidence type="ECO:0000313" key="1">
    <source>
        <dbReference type="EMBL" id="GET32617.1"/>
    </source>
</evidence>
<accession>A0A5M4AYY4</accession>
<sequence>MSIFGISEPKHNQMAIEVVEVRSTDELREFVEFPFELYRDNPYWVPPIKSEERKALLPQKNPAMRDCDTILWVARKDGKCVGRLAGIIHHKHNEKTGEKMVRFSRAEFVDDAEVVDALFAKAEGWAKEQGASGIHGPLGFSNLDHQGMLVEGFDHIPSVVSEYHLPYYQEHMERLGYSKEMDWVEFRLSLAGFSLPEKAVRVNDMVKRRYGLKVINFTSRKELHECGQRVFEILNSAFRDLFSVVEFNQETSSYYLNKYIPLLNPKFVKMIEDGEGNIAGFIIALPSLSKALQKANGKVFPFGFYHIRKALKNPTECDLLLTGVHPDWQGKGMVSLLFSELLQELIGSGVQHLETTGMIETNHKAIQHWKNFDHIQHKRKRCYRKKLV</sequence>